<proteinExistence type="predicted"/>
<dbReference type="STRING" id="1124188.SAMN05444377_10468"/>
<dbReference type="Proteomes" id="UP000184147">
    <property type="component" value="Unassembled WGS sequence"/>
</dbReference>
<sequence>MAGLCDSPDKLIKMLTIKIKIMTKQQLKTQLVNLYVLQAKLKKLTSNEAYENYHFISGQIKVLETLINGQKFINNNHVNEFITYENERKKRSFF</sequence>
<name>A0A1M4Z7V5_9FLAO</name>
<dbReference type="EMBL" id="FQVQ01000004">
    <property type="protein sequence ID" value="SHF13867.1"/>
    <property type="molecule type" value="Genomic_DNA"/>
</dbReference>
<keyword evidence="3" id="KW-1185">Reference proteome</keyword>
<evidence type="ECO:0000313" key="1">
    <source>
        <dbReference type="EMBL" id="SHF13867.1"/>
    </source>
</evidence>
<gene>
    <name evidence="1" type="ORF">SAMN05444377_10468</name>
    <name evidence="2" type="ORF">SAMN05444377_10480</name>
</gene>
<accession>A0A1M4Z7V5</accession>
<dbReference type="EMBL" id="FQVQ01000004">
    <property type="protein sequence ID" value="SHF14247.1"/>
    <property type="molecule type" value="Genomic_DNA"/>
</dbReference>
<evidence type="ECO:0000313" key="2">
    <source>
        <dbReference type="EMBL" id="SHF14247.1"/>
    </source>
</evidence>
<organism evidence="1 3">
    <name type="scientific">Flavobacterium fontis</name>
    <dbReference type="NCBI Taxonomy" id="1124188"/>
    <lineage>
        <taxon>Bacteria</taxon>
        <taxon>Pseudomonadati</taxon>
        <taxon>Bacteroidota</taxon>
        <taxon>Flavobacteriia</taxon>
        <taxon>Flavobacteriales</taxon>
        <taxon>Flavobacteriaceae</taxon>
        <taxon>Flavobacterium</taxon>
    </lineage>
</organism>
<protein>
    <submittedName>
        <fullName evidence="1">Uncharacterized protein</fullName>
    </submittedName>
</protein>
<evidence type="ECO:0000313" key="3">
    <source>
        <dbReference type="Proteomes" id="UP000184147"/>
    </source>
</evidence>
<dbReference type="AlphaFoldDB" id="A0A1M4Z7V5"/>
<reference evidence="1 3" key="1">
    <citation type="submission" date="2016-11" db="EMBL/GenBank/DDBJ databases">
        <authorList>
            <person name="Jaros S."/>
            <person name="Januszkiewicz K."/>
            <person name="Wedrychowicz H."/>
        </authorList>
    </citation>
    <scope>NUCLEOTIDE SEQUENCE [LARGE SCALE GENOMIC DNA]</scope>
    <source>
        <strain evidence="1 3">DSM 25660</strain>
    </source>
</reference>